<sequence length="139" mass="15955">MAIKLKTEYLSTNRGIIKIIQIVIGIILSMMVCRYWEGGRGICFNDFRTGYMGALNYIVLILNVMWFILNLINIKNWKIERIYAIICTVLFFVALGLLIYYFVAQHYDAAYNIIGMILVGVIAGLFLWDVKILQGESSN</sequence>
<name>A0A914CUN6_9BILA</name>
<feature type="transmembrane region" description="Helical" evidence="1">
    <location>
        <begin position="49"/>
        <end position="69"/>
    </location>
</feature>
<reference evidence="3" key="1">
    <citation type="submission" date="2022-11" db="UniProtKB">
        <authorList>
            <consortium name="WormBaseParasite"/>
        </authorList>
    </citation>
    <scope>IDENTIFICATION</scope>
</reference>
<keyword evidence="1" id="KW-0812">Transmembrane</keyword>
<feature type="transmembrane region" description="Helical" evidence="1">
    <location>
        <begin position="81"/>
        <end position="103"/>
    </location>
</feature>
<protein>
    <submittedName>
        <fullName evidence="3">MARVEL domain-containing protein</fullName>
    </submittedName>
</protein>
<keyword evidence="2" id="KW-1185">Reference proteome</keyword>
<dbReference type="AlphaFoldDB" id="A0A914CUN6"/>
<proteinExistence type="predicted"/>
<evidence type="ECO:0000313" key="2">
    <source>
        <dbReference type="Proteomes" id="UP000887540"/>
    </source>
</evidence>
<organism evidence="2 3">
    <name type="scientific">Acrobeloides nanus</name>
    <dbReference type="NCBI Taxonomy" id="290746"/>
    <lineage>
        <taxon>Eukaryota</taxon>
        <taxon>Metazoa</taxon>
        <taxon>Ecdysozoa</taxon>
        <taxon>Nematoda</taxon>
        <taxon>Chromadorea</taxon>
        <taxon>Rhabditida</taxon>
        <taxon>Tylenchina</taxon>
        <taxon>Cephalobomorpha</taxon>
        <taxon>Cephaloboidea</taxon>
        <taxon>Cephalobidae</taxon>
        <taxon>Acrobeloides</taxon>
    </lineage>
</organism>
<dbReference type="WBParaSite" id="ACRNAN_scaffold1486.g24031.t1">
    <property type="protein sequence ID" value="ACRNAN_scaffold1486.g24031.t1"/>
    <property type="gene ID" value="ACRNAN_scaffold1486.g24031"/>
</dbReference>
<keyword evidence="1" id="KW-0472">Membrane</keyword>
<feature type="transmembrane region" description="Helical" evidence="1">
    <location>
        <begin position="16"/>
        <end position="37"/>
    </location>
</feature>
<dbReference type="Proteomes" id="UP000887540">
    <property type="component" value="Unplaced"/>
</dbReference>
<feature type="transmembrane region" description="Helical" evidence="1">
    <location>
        <begin position="109"/>
        <end position="128"/>
    </location>
</feature>
<evidence type="ECO:0000256" key="1">
    <source>
        <dbReference type="SAM" id="Phobius"/>
    </source>
</evidence>
<accession>A0A914CUN6</accession>
<evidence type="ECO:0000313" key="3">
    <source>
        <dbReference type="WBParaSite" id="ACRNAN_scaffold1486.g24031.t1"/>
    </source>
</evidence>
<keyword evidence="1" id="KW-1133">Transmembrane helix</keyword>